<evidence type="ECO:0000313" key="6">
    <source>
        <dbReference type="Proteomes" id="UP000077248"/>
    </source>
</evidence>
<organism evidence="5 6">
    <name type="scientific">Alternaria alternata</name>
    <name type="common">Alternaria rot fungus</name>
    <name type="synonym">Torula alternata</name>
    <dbReference type="NCBI Taxonomy" id="5599"/>
    <lineage>
        <taxon>Eukaryota</taxon>
        <taxon>Fungi</taxon>
        <taxon>Dikarya</taxon>
        <taxon>Ascomycota</taxon>
        <taxon>Pezizomycotina</taxon>
        <taxon>Dothideomycetes</taxon>
        <taxon>Pleosporomycetidae</taxon>
        <taxon>Pleosporales</taxon>
        <taxon>Pleosporineae</taxon>
        <taxon>Pleosporaceae</taxon>
        <taxon>Alternaria</taxon>
        <taxon>Alternaria sect. Alternaria</taxon>
        <taxon>Alternaria alternata complex</taxon>
    </lineage>
</organism>
<protein>
    <submittedName>
        <fullName evidence="5">Alcohol oxidase</fullName>
    </submittedName>
</protein>
<reference evidence="5 6" key="1">
    <citation type="submission" date="2016-05" db="EMBL/GenBank/DDBJ databases">
        <title>Comparative analysis of secretome profiles of manganese(II)-oxidizing ascomycete fungi.</title>
        <authorList>
            <consortium name="DOE Joint Genome Institute"/>
            <person name="Zeiner C.A."/>
            <person name="Purvine S.O."/>
            <person name="Zink E.M."/>
            <person name="Wu S."/>
            <person name="Pasa-Tolic L."/>
            <person name="Chaput D.L."/>
            <person name="Haridas S."/>
            <person name="Grigoriev I.V."/>
            <person name="Santelli C.M."/>
            <person name="Hansel C.M."/>
        </authorList>
    </citation>
    <scope>NUCLEOTIDE SEQUENCE [LARGE SCALE GENOMIC DNA]</scope>
    <source>
        <strain evidence="5 6">SRC1lrK2f</strain>
    </source>
</reference>
<feature type="domain" description="Glucose-methanol-choline oxidoreductase N-terminal" evidence="4">
    <location>
        <begin position="350"/>
        <end position="364"/>
    </location>
</feature>
<evidence type="ECO:0000256" key="1">
    <source>
        <dbReference type="ARBA" id="ARBA00010790"/>
    </source>
</evidence>
<comment type="cofactor">
    <cofactor evidence="2">
        <name>FAD</name>
        <dbReference type="ChEBI" id="CHEBI:57692"/>
    </cofactor>
</comment>
<dbReference type="PROSITE" id="PS00624">
    <property type="entry name" value="GMC_OXRED_2"/>
    <property type="match status" value="1"/>
</dbReference>
<dbReference type="Gene3D" id="3.50.50.60">
    <property type="entry name" value="FAD/NAD(P)-binding domain"/>
    <property type="match status" value="1"/>
</dbReference>
<sequence>MFFPRLIGLVAAFPILAAAVDLTGYEYVVVGSGAGGGPLAARLALAGHKTLLIEAGDDQGANANYTVPAFSARSSEDANLSWNFFVKHYADEERQARDFKTTYETPDGGEYTGLNPPEGSTMKGTLYPRTGTLGGCTAHNALIAVYPHRSDFDNVATITGDDSWSADNMRKYFTKLEKNQYLLPGQKGHGYDGWLGTDYAPIDIVTSDPQLLSLVGGAAFALSNATNAIVNLGTLVAGDANADTESRDKQPALYQIPLSTSDGKRGGSREFVLAVRDAKADDGSKKYPLDVRMNCHVTKVTFDQDVTPPRATGVEFLDGQYLYKASPKSTGAKGEAGSATASKEVIVAGGTYNSPQLLKLSGVGPADELSQFDIPVVVDLPGVGTNLQDHYEINVQGKAPADFSALNGCTFGNSQPDACMDRWETSVLGNRGIYASPGLGATMFYKSSASERDEYDIFAFGGPVNFRGYFPNYAYNATAEHDWFTWAILKAHPRNNAGTVKLASADPLDMPDIVYNYFDTGVGDYDKDLTALTEAVNLARDSFKRQLVPIDEVLPGKDVDTPEKIAQYAKDVAWGHHASSTCPIGADDDKMAVLNSNFEVRGTAGLRVVDASVFPRIPGTFTAMSTYMVAEKAADVILAAAKA</sequence>
<dbReference type="OMA" id="STYMVGE"/>
<keyword evidence="6" id="KW-1185">Reference proteome</keyword>
<comment type="similarity">
    <text evidence="1">Belongs to the GMC oxidoreductase family.</text>
</comment>
<evidence type="ECO:0000256" key="2">
    <source>
        <dbReference type="PIRSR" id="PIRSR000137-2"/>
    </source>
</evidence>
<dbReference type="RefSeq" id="XP_018381613.1">
    <property type="nucleotide sequence ID" value="XM_018534975.1"/>
</dbReference>
<keyword evidence="3" id="KW-0732">Signal</keyword>
<dbReference type="AlphaFoldDB" id="A0A177DAR4"/>
<keyword evidence="2" id="KW-0285">Flavoprotein</keyword>
<dbReference type="SUPFAM" id="SSF54373">
    <property type="entry name" value="FAD-linked reductases, C-terminal domain"/>
    <property type="match status" value="1"/>
</dbReference>
<dbReference type="InterPro" id="IPR012132">
    <property type="entry name" value="GMC_OxRdtase"/>
</dbReference>
<dbReference type="Gene3D" id="3.30.560.10">
    <property type="entry name" value="Glucose Oxidase, domain 3"/>
    <property type="match status" value="1"/>
</dbReference>
<name>A0A177DAR4_ALTAL</name>
<dbReference type="InterPro" id="IPR036188">
    <property type="entry name" value="FAD/NAD-bd_sf"/>
</dbReference>
<feature type="signal peptide" evidence="3">
    <location>
        <begin position="1"/>
        <end position="19"/>
    </location>
</feature>
<dbReference type="GO" id="GO:0050660">
    <property type="term" value="F:flavin adenine dinucleotide binding"/>
    <property type="evidence" value="ECO:0007669"/>
    <property type="project" value="InterPro"/>
</dbReference>
<dbReference type="EMBL" id="KV441490">
    <property type="protein sequence ID" value="OAG16192.1"/>
    <property type="molecule type" value="Genomic_DNA"/>
</dbReference>
<accession>A0A177DAR4</accession>
<dbReference type="SUPFAM" id="SSF51905">
    <property type="entry name" value="FAD/NAD(P)-binding domain"/>
    <property type="match status" value="1"/>
</dbReference>
<dbReference type="GeneID" id="29120569"/>
<dbReference type="Pfam" id="PF00732">
    <property type="entry name" value="GMC_oxred_N"/>
    <property type="match status" value="1"/>
</dbReference>
<proteinExistence type="inferred from homology"/>
<dbReference type="VEuPathDB" id="FungiDB:CC77DRAFT_944615"/>
<gene>
    <name evidence="5" type="ORF">CC77DRAFT_944615</name>
</gene>
<dbReference type="PANTHER" id="PTHR11552">
    <property type="entry name" value="GLUCOSE-METHANOL-CHOLINE GMC OXIDOREDUCTASE"/>
    <property type="match status" value="1"/>
</dbReference>
<feature type="binding site" evidence="2">
    <location>
        <position position="297"/>
    </location>
    <ligand>
        <name>FAD</name>
        <dbReference type="ChEBI" id="CHEBI:57692"/>
    </ligand>
</feature>
<evidence type="ECO:0000313" key="5">
    <source>
        <dbReference type="EMBL" id="OAG16192.1"/>
    </source>
</evidence>
<keyword evidence="2" id="KW-0274">FAD</keyword>
<evidence type="ECO:0000259" key="4">
    <source>
        <dbReference type="PROSITE" id="PS00624"/>
    </source>
</evidence>
<feature type="chain" id="PRO_5008059192" evidence="3">
    <location>
        <begin position="20"/>
        <end position="643"/>
    </location>
</feature>
<dbReference type="InterPro" id="IPR000172">
    <property type="entry name" value="GMC_OxRdtase_N"/>
</dbReference>
<dbReference type="Pfam" id="PF05199">
    <property type="entry name" value="GMC_oxred_C"/>
    <property type="match status" value="1"/>
</dbReference>
<dbReference type="InterPro" id="IPR007867">
    <property type="entry name" value="GMC_OxRtase_C"/>
</dbReference>
<dbReference type="PIRSF" id="PIRSF000137">
    <property type="entry name" value="Alcohol_oxidase"/>
    <property type="match status" value="1"/>
</dbReference>
<dbReference type="PANTHER" id="PTHR11552:SF100">
    <property type="entry name" value="DEHYDROGENASE, PUTATIVE (AFU_ORTHOLOGUE AFUA_5G00630)-RELATED"/>
    <property type="match status" value="1"/>
</dbReference>
<dbReference type="Proteomes" id="UP000077248">
    <property type="component" value="Unassembled WGS sequence"/>
</dbReference>
<dbReference type="GO" id="GO:0016614">
    <property type="term" value="F:oxidoreductase activity, acting on CH-OH group of donors"/>
    <property type="evidence" value="ECO:0007669"/>
    <property type="project" value="InterPro"/>
</dbReference>
<dbReference type="KEGG" id="aalt:CC77DRAFT_944615"/>
<evidence type="ECO:0000256" key="3">
    <source>
        <dbReference type="SAM" id="SignalP"/>
    </source>
</evidence>
<dbReference type="STRING" id="5599.A0A177DAR4"/>